<dbReference type="SUPFAM" id="SSF46785">
    <property type="entry name" value="Winged helix' DNA-binding domain"/>
    <property type="match status" value="1"/>
</dbReference>
<feature type="domain" description="Transcription regulator TrmB N-terminal" evidence="1">
    <location>
        <begin position="12"/>
        <end position="76"/>
    </location>
</feature>
<dbReference type="PANTHER" id="PTHR34293">
    <property type="entry name" value="HTH-TYPE TRANSCRIPTIONAL REGULATOR TRMBL2"/>
    <property type="match status" value="1"/>
</dbReference>
<proteinExistence type="predicted"/>
<reference evidence="4" key="1">
    <citation type="submission" date="2017-02" db="EMBL/GenBank/DDBJ databases">
        <authorList>
            <person name="Varghese N."/>
            <person name="Submissions S."/>
        </authorList>
    </citation>
    <scope>NUCLEOTIDE SEQUENCE [LARGE SCALE GENOMIC DNA]</scope>
    <source>
        <strain evidence="4">ATCC 35199</strain>
    </source>
</reference>
<evidence type="ECO:0000259" key="1">
    <source>
        <dbReference type="Pfam" id="PF01978"/>
    </source>
</evidence>
<dbReference type="Pfam" id="PF11495">
    <property type="entry name" value="Regulator_TrmB"/>
    <property type="match status" value="1"/>
</dbReference>
<dbReference type="InterPro" id="IPR021586">
    <property type="entry name" value="Tscrpt_reg_TrmB_C"/>
</dbReference>
<evidence type="ECO:0000313" key="4">
    <source>
        <dbReference type="Proteomes" id="UP000243406"/>
    </source>
</evidence>
<dbReference type="Proteomes" id="UP000243406">
    <property type="component" value="Unassembled WGS sequence"/>
</dbReference>
<sequence length="267" mass="31083">MDQERIIEKMMDFGLNKYEAKAYVALIKNPEVTAYELSKDSGVPQAKIYETMSKLLSKNLVNIIGDSPTKYIPVDFDAFLDTYKENVEYSVDYLKKNIKNLSQSQKVSYLWHLEGRDNIFQKIKNMIPKANSFLYLEAWAEEFDFFADELKEVESKGIEIVSVIYGDTKNDIGIMHFHEMEGLEKQVEEVGRWFTLVVDGAESLFAVFVEKGIDQGIWTENKAFMLMAESFISHDIFIAEIYKMHKLELDKEFGPNMQHIRKYVKTK</sequence>
<dbReference type="AlphaFoldDB" id="A0A1T5BAA8"/>
<dbReference type="RefSeq" id="WP_079589360.1">
    <property type="nucleotide sequence ID" value="NZ_CP154629.1"/>
</dbReference>
<dbReference type="InterPro" id="IPR036390">
    <property type="entry name" value="WH_DNA-bd_sf"/>
</dbReference>
<evidence type="ECO:0000259" key="2">
    <source>
        <dbReference type="Pfam" id="PF11495"/>
    </source>
</evidence>
<dbReference type="Gene3D" id="1.10.10.10">
    <property type="entry name" value="Winged helix-like DNA-binding domain superfamily/Winged helix DNA-binding domain"/>
    <property type="match status" value="1"/>
</dbReference>
<dbReference type="OrthoDB" id="1493540at2"/>
<dbReference type="InterPro" id="IPR002831">
    <property type="entry name" value="Tscrpt_reg_TrmB_N"/>
</dbReference>
<feature type="domain" description="Transcription regulator TrmB C-terminal" evidence="2">
    <location>
        <begin position="109"/>
        <end position="226"/>
    </location>
</feature>
<gene>
    <name evidence="3" type="ORF">SAMN02745120_1476</name>
</gene>
<organism evidence="3 4">
    <name type="scientific">Acetoanaerobium noterae</name>
    <dbReference type="NCBI Taxonomy" id="745369"/>
    <lineage>
        <taxon>Bacteria</taxon>
        <taxon>Bacillati</taxon>
        <taxon>Bacillota</taxon>
        <taxon>Clostridia</taxon>
        <taxon>Peptostreptococcales</taxon>
        <taxon>Filifactoraceae</taxon>
        <taxon>Acetoanaerobium</taxon>
    </lineage>
</organism>
<keyword evidence="4" id="KW-1185">Reference proteome</keyword>
<protein>
    <submittedName>
        <fullName evidence="3">Sugar-specific transcriptional regulator TrmB</fullName>
    </submittedName>
</protein>
<dbReference type="PANTHER" id="PTHR34293:SF1">
    <property type="entry name" value="HTH-TYPE TRANSCRIPTIONAL REGULATOR TRMBL2"/>
    <property type="match status" value="1"/>
</dbReference>
<dbReference type="EMBL" id="FUYN01000003">
    <property type="protein sequence ID" value="SKB44214.1"/>
    <property type="molecule type" value="Genomic_DNA"/>
</dbReference>
<name>A0A1T5BAA8_9FIRM</name>
<dbReference type="InterPro" id="IPR036388">
    <property type="entry name" value="WH-like_DNA-bd_sf"/>
</dbReference>
<dbReference type="Pfam" id="PF01978">
    <property type="entry name" value="TrmB"/>
    <property type="match status" value="1"/>
</dbReference>
<dbReference type="CDD" id="cd09124">
    <property type="entry name" value="PLDc_like_TrmB_middle"/>
    <property type="match status" value="1"/>
</dbReference>
<accession>A0A1T5BAA8</accession>
<dbReference type="InterPro" id="IPR051797">
    <property type="entry name" value="TrmB-like"/>
</dbReference>
<evidence type="ECO:0000313" key="3">
    <source>
        <dbReference type="EMBL" id="SKB44214.1"/>
    </source>
</evidence>